<gene>
    <name evidence="1" type="ORF">RM697_12790</name>
</gene>
<name>A0ABU2YMZ2_9FLAO</name>
<dbReference type="EMBL" id="JAVRIA010000009">
    <property type="protein sequence ID" value="MDT0559533.1"/>
    <property type="molecule type" value="Genomic_DNA"/>
</dbReference>
<protein>
    <submittedName>
        <fullName evidence="1">Uncharacterized protein</fullName>
    </submittedName>
</protein>
<comment type="caution">
    <text evidence="1">The sequence shown here is derived from an EMBL/GenBank/DDBJ whole genome shotgun (WGS) entry which is preliminary data.</text>
</comment>
<organism evidence="1 2">
    <name type="scientific">Microcosmobacter mediterraneus</name>
    <dbReference type="NCBI Taxonomy" id="3075607"/>
    <lineage>
        <taxon>Bacteria</taxon>
        <taxon>Pseudomonadati</taxon>
        <taxon>Bacteroidota</taxon>
        <taxon>Flavobacteriia</taxon>
        <taxon>Flavobacteriales</taxon>
        <taxon>Flavobacteriaceae</taxon>
        <taxon>Microcosmobacter</taxon>
    </lineage>
</organism>
<dbReference type="Proteomes" id="UP001259492">
    <property type="component" value="Unassembled WGS sequence"/>
</dbReference>
<proteinExistence type="predicted"/>
<sequence>MRERILHISKLIIGLCLVASVMMPTLVKFSHAFNHHKHEVCEGDSALHFHELDLECDYFKFKLNNHYYSFTERVVNNEDIFVKENLDKHYFFYNSYQFFSFYLRGPPSVV</sequence>
<evidence type="ECO:0000313" key="2">
    <source>
        <dbReference type="Proteomes" id="UP001259492"/>
    </source>
</evidence>
<dbReference type="RefSeq" id="WP_311428296.1">
    <property type="nucleotide sequence ID" value="NZ_JAVRIA010000009.1"/>
</dbReference>
<keyword evidence="2" id="KW-1185">Reference proteome</keyword>
<reference evidence="1 2" key="1">
    <citation type="submission" date="2023-09" db="EMBL/GenBank/DDBJ databases">
        <authorList>
            <person name="Rey-Velasco X."/>
        </authorList>
    </citation>
    <scope>NUCLEOTIDE SEQUENCE [LARGE SCALE GENOMIC DNA]</scope>
    <source>
        <strain evidence="1 2">W332</strain>
    </source>
</reference>
<evidence type="ECO:0000313" key="1">
    <source>
        <dbReference type="EMBL" id="MDT0559533.1"/>
    </source>
</evidence>
<accession>A0ABU2YMZ2</accession>